<evidence type="ECO:0000256" key="7">
    <source>
        <dbReference type="PROSITE-ProRule" id="PRU01091"/>
    </source>
</evidence>
<dbReference type="SMART" id="SM00448">
    <property type="entry name" value="REC"/>
    <property type="match status" value="1"/>
</dbReference>
<accession>A0A6J4UNB0</accession>
<keyword evidence="5" id="KW-0804">Transcription</keyword>
<dbReference type="GO" id="GO:0000156">
    <property type="term" value="F:phosphorelay response regulator activity"/>
    <property type="evidence" value="ECO:0007669"/>
    <property type="project" value="TreeGrafter"/>
</dbReference>
<keyword evidence="1 6" id="KW-0597">Phosphoprotein</keyword>
<gene>
    <name evidence="10" type="ORF">AVDCRST_MAG49-2913</name>
</gene>
<dbReference type="SUPFAM" id="SSF52172">
    <property type="entry name" value="CheY-like"/>
    <property type="match status" value="1"/>
</dbReference>
<dbReference type="CDD" id="cd00383">
    <property type="entry name" value="trans_reg_C"/>
    <property type="match status" value="1"/>
</dbReference>
<feature type="domain" description="Response regulatory" evidence="8">
    <location>
        <begin position="25"/>
        <end position="144"/>
    </location>
</feature>
<reference evidence="10" key="1">
    <citation type="submission" date="2020-02" db="EMBL/GenBank/DDBJ databases">
        <authorList>
            <person name="Meier V. D."/>
        </authorList>
    </citation>
    <scope>NUCLEOTIDE SEQUENCE</scope>
    <source>
        <strain evidence="10">AVDCRST_MAG49</strain>
    </source>
</reference>
<evidence type="ECO:0000313" key="10">
    <source>
        <dbReference type="EMBL" id="CAA9555861.1"/>
    </source>
</evidence>
<dbReference type="GO" id="GO:0006355">
    <property type="term" value="P:regulation of DNA-templated transcription"/>
    <property type="evidence" value="ECO:0007669"/>
    <property type="project" value="InterPro"/>
</dbReference>
<dbReference type="InterPro" id="IPR039420">
    <property type="entry name" value="WalR-like"/>
</dbReference>
<feature type="modified residue" description="4-aspartylphosphate" evidence="6">
    <location>
        <position position="74"/>
    </location>
</feature>
<dbReference type="GO" id="GO:0005829">
    <property type="term" value="C:cytosol"/>
    <property type="evidence" value="ECO:0007669"/>
    <property type="project" value="TreeGrafter"/>
</dbReference>
<protein>
    <submittedName>
        <fullName evidence="10">Phosphate regulon transcriptional regulatory protein PhoB (SphR)</fullName>
    </submittedName>
</protein>
<dbReference type="Pfam" id="PF00072">
    <property type="entry name" value="Response_reg"/>
    <property type="match status" value="1"/>
</dbReference>
<keyword evidence="3" id="KW-0805">Transcription regulation</keyword>
<evidence type="ECO:0000256" key="3">
    <source>
        <dbReference type="ARBA" id="ARBA00023015"/>
    </source>
</evidence>
<dbReference type="Pfam" id="PF00486">
    <property type="entry name" value="Trans_reg_C"/>
    <property type="match status" value="1"/>
</dbReference>
<evidence type="ECO:0000256" key="6">
    <source>
        <dbReference type="PROSITE-ProRule" id="PRU00169"/>
    </source>
</evidence>
<dbReference type="InterPro" id="IPR011006">
    <property type="entry name" value="CheY-like_superfamily"/>
</dbReference>
<feature type="DNA-binding region" description="OmpR/PhoB-type" evidence="7">
    <location>
        <begin position="155"/>
        <end position="253"/>
    </location>
</feature>
<sequence>MPTPLSRTATGGRPQIGMPAQATPRVLVVEDEPGIAGFVRRGLIFEGFAVEVTTNGGDALASIAADPPDMVVLDIMLPGVDGLEVLRRVRAADAAEGRPPLPVLLLTARDAVPDGVLGLGAGADDYLVKPFAFEELVARIRAVLRRARTGGEPTTEVRRFADLALDVGARTVQRGDRPVELTTREFDLLALLVRHPNQVLTRATIMDRVWGPDFYGDSNVLEVFVANLRRALEAGGEPRLIQTVRGVGYVLRAAT</sequence>
<dbReference type="AlphaFoldDB" id="A0A6J4UNB0"/>
<evidence type="ECO:0000259" key="8">
    <source>
        <dbReference type="PROSITE" id="PS50110"/>
    </source>
</evidence>
<dbReference type="GO" id="GO:0000976">
    <property type="term" value="F:transcription cis-regulatory region binding"/>
    <property type="evidence" value="ECO:0007669"/>
    <property type="project" value="TreeGrafter"/>
</dbReference>
<evidence type="ECO:0000256" key="1">
    <source>
        <dbReference type="ARBA" id="ARBA00022553"/>
    </source>
</evidence>
<dbReference type="PANTHER" id="PTHR48111">
    <property type="entry name" value="REGULATOR OF RPOS"/>
    <property type="match status" value="1"/>
</dbReference>
<keyword evidence="2" id="KW-0902">Two-component regulatory system</keyword>
<dbReference type="PROSITE" id="PS51755">
    <property type="entry name" value="OMPR_PHOB"/>
    <property type="match status" value="1"/>
</dbReference>
<feature type="domain" description="OmpR/PhoB-type" evidence="9">
    <location>
        <begin position="155"/>
        <end position="253"/>
    </location>
</feature>
<evidence type="ECO:0000256" key="5">
    <source>
        <dbReference type="ARBA" id="ARBA00023163"/>
    </source>
</evidence>
<dbReference type="Gene3D" id="3.40.50.2300">
    <property type="match status" value="1"/>
</dbReference>
<proteinExistence type="predicted"/>
<dbReference type="PROSITE" id="PS50110">
    <property type="entry name" value="RESPONSE_REGULATORY"/>
    <property type="match status" value="1"/>
</dbReference>
<evidence type="ECO:0000256" key="2">
    <source>
        <dbReference type="ARBA" id="ARBA00023012"/>
    </source>
</evidence>
<name>A0A6J4UNB0_9BACT</name>
<dbReference type="InterPro" id="IPR001867">
    <property type="entry name" value="OmpR/PhoB-type_DNA-bd"/>
</dbReference>
<dbReference type="GO" id="GO:0032993">
    <property type="term" value="C:protein-DNA complex"/>
    <property type="evidence" value="ECO:0007669"/>
    <property type="project" value="TreeGrafter"/>
</dbReference>
<dbReference type="Gene3D" id="6.10.250.690">
    <property type="match status" value="1"/>
</dbReference>
<organism evidence="10">
    <name type="scientific">uncultured Thermomicrobiales bacterium</name>
    <dbReference type="NCBI Taxonomy" id="1645740"/>
    <lineage>
        <taxon>Bacteria</taxon>
        <taxon>Pseudomonadati</taxon>
        <taxon>Thermomicrobiota</taxon>
        <taxon>Thermomicrobia</taxon>
        <taxon>Thermomicrobiales</taxon>
        <taxon>environmental samples</taxon>
    </lineage>
</organism>
<dbReference type="CDD" id="cd17624">
    <property type="entry name" value="REC_OmpR_PmrA-like"/>
    <property type="match status" value="1"/>
</dbReference>
<dbReference type="PANTHER" id="PTHR48111:SF22">
    <property type="entry name" value="REGULATOR OF RPOS"/>
    <property type="match status" value="1"/>
</dbReference>
<keyword evidence="4 7" id="KW-0238">DNA-binding</keyword>
<dbReference type="EMBL" id="CADCWG010000146">
    <property type="protein sequence ID" value="CAA9555861.1"/>
    <property type="molecule type" value="Genomic_DNA"/>
</dbReference>
<dbReference type="InterPro" id="IPR036388">
    <property type="entry name" value="WH-like_DNA-bd_sf"/>
</dbReference>
<evidence type="ECO:0000259" key="9">
    <source>
        <dbReference type="PROSITE" id="PS51755"/>
    </source>
</evidence>
<dbReference type="Gene3D" id="1.10.10.10">
    <property type="entry name" value="Winged helix-like DNA-binding domain superfamily/Winged helix DNA-binding domain"/>
    <property type="match status" value="1"/>
</dbReference>
<dbReference type="FunFam" id="1.10.10.10:FF:000005">
    <property type="entry name" value="Two-component system response regulator"/>
    <property type="match status" value="1"/>
</dbReference>
<dbReference type="SMART" id="SM00862">
    <property type="entry name" value="Trans_reg_C"/>
    <property type="match status" value="1"/>
</dbReference>
<dbReference type="InterPro" id="IPR001789">
    <property type="entry name" value="Sig_transdc_resp-reg_receiver"/>
</dbReference>
<evidence type="ECO:0000256" key="4">
    <source>
        <dbReference type="ARBA" id="ARBA00023125"/>
    </source>
</evidence>